<keyword evidence="5 7" id="KW-0443">Lipid metabolism</keyword>
<evidence type="ECO:0000259" key="8">
    <source>
        <dbReference type="Pfam" id="PF04613"/>
    </source>
</evidence>
<dbReference type="RefSeq" id="WP_166251057.1">
    <property type="nucleotide sequence ID" value="NZ_JAAMOW010000001.1"/>
</dbReference>
<dbReference type="InterPro" id="IPR011004">
    <property type="entry name" value="Trimer_LpxA-like_sf"/>
</dbReference>
<dbReference type="GO" id="GO:0009245">
    <property type="term" value="P:lipid A biosynthetic process"/>
    <property type="evidence" value="ECO:0007669"/>
    <property type="project" value="UniProtKB-UniRule"/>
</dbReference>
<protein>
    <recommendedName>
        <fullName evidence="7">UDP-3-O-acylglucosamine N-acyltransferase</fullName>
        <ecNumber evidence="7">2.3.1.191</ecNumber>
    </recommendedName>
</protein>
<comment type="subunit">
    <text evidence="7">Homotrimer.</text>
</comment>
<dbReference type="Pfam" id="PF04613">
    <property type="entry name" value="LpxD"/>
    <property type="match status" value="1"/>
</dbReference>
<dbReference type="PROSITE" id="PS00101">
    <property type="entry name" value="HEXAPEP_TRANSFERASES"/>
    <property type="match status" value="2"/>
</dbReference>
<comment type="similarity">
    <text evidence="7">Belongs to the transferase hexapeptide repeat family. LpxD subfamily.</text>
</comment>
<evidence type="ECO:0000256" key="2">
    <source>
        <dbReference type="ARBA" id="ARBA00022556"/>
    </source>
</evidence>
<evidence type="ECO:0000313" key="10">
    <source>
        <dbReference type="Proteomes" id="UP000472676"/>
    </source>
</evidence>
<dbReference type="EC" id="2.3.1.191" evidence="7"/>
<comment type="pathway">
    <text evidence="7">Bacterial outer membrane biogenesis; LPS lipid A biosynthesis.</text>
</comment>
<dbReference type="CDD" id="cd03352">
    <property type="entry name" value="LbH_LpxD"/>
    <property type="match status" value="1"/>
</dbReference>
<dbReference type="PANTHER" id="PTHR43378">
    <property type="entry name" value="UDP-3-O-ACYLGLUCOSAMINE N-ACYLTRANSFERASE"/>
    <property type="match status" value="1"/>
</dbReference>
<dbReference type="NCBIfam" id="TIGR01853">
    <property type="entry name" value="lipid_A_lpxD"/>
    <property type="match status" value="1"/>
</dbReference>
<dbReference type="Proteomes" id="UP000472676">
    <property type="component" value="Unassembled WGS sequence"/>
</dbReference>
<dbReference type="UniPathway" id="UPA00973"/>
<comment type="caution">
    <text evidence="9">The sequence shown here is derived from an EMBL/GenBank/DDBJ whole genome shotgun (WGS) entry which is preliminary data.</text>
</comment>
<reference evidence="9 10" key="1">
    <citation type="journal article" date="2014" name="Int. J. Syst. Evol. Microbiol.">
        <title>Solimonas terrae sp. nov., isolated from soil.</title>
        <authorList>
            <person name="Kim S.J."/>
            <person name="Moon J.Y."/>
            <person name="Weon H.Y."/>
            <person name="Ahn J.H."/>
            <person name="Chen W.M."/>
            <person name="Kwon S.W."/>
        </authorList>
    </citation>
    <scope>NUCLEOTIDE SEQUENCE [LARGE SCALE GENOMIC DNA]</scope>
    <source>
        <strain evidence="9 10">KIS83-12</strain>
    </source>
</reference>
<dbReference type="InterPro" id="IPR020573">
    <property type="entry name" value="UDP_GlcNAc_AcTrfase_non-rep"/>
</dbReference>
<evidence type="ECO:0000256" key="1">
    <source>
        <dbReference type="ARBA" id="ARBA00022516"/>
    </source>
</evidence>
<sequence length="352" mass="36419">MPTFTLDELARRFGLQARGDAATAVHGVCSLSPGKPGCIGFLSNPRLRDELATSLAAIVIVTPRHADAARGAALIAADPYLAYARIARLFDPERDFVPGVHAGAFVADSAQIGAGCRVAAGAVIDADARVGTDVYIGPGCTIGRGAVIGDGVRLIARVSVAARVVIGARCQVQAGAVLGSRGFGNARGPGGWEEVPQLGSLIIGDDVEIGANTCIDRGAIDDTVIANGVRLDNLIQIAHNVRIGEHTAIAACTGIAGSTRIGRRCMIGGAVGIAGHVEIADDVILLGRAMVTGSIPKAGVYGSGLPLDDAREWRKTVARVRRLGRLEARLQRLEKHLSLNAGSQDDDHSESI</sequence>
<keyword evidence="2 7" id="KW-0441">Lipid A biosynthesis</keyword>
<dbReference type="GO" id="GO:0016020">
    <property type="term" value="C:membrane"/>
    <property type="evidence" value="ECO:0007669"/>
    <property type="project" value="GOC"/>
</dbReference>
<keyword evidence="1 7" id="KW-0444">Lipid biosynthesis</keyword>
<comment type="function">
    <text evidence="7">Catalyzes the N-acylation of UDP-3-O-acylglucosamine using 3-hydroxyacyl-ACP as the acyl donor. Is involved in the biosynthesis of lipid A, a phosphorylated glycolipid that anchors the lipopolysaccharide to the outer membrane of the cell.</text>
</comment>
<dbReference type="InterPro" id="IPR018357">
    <property type="entry name" value="Hexapep_transf_CS"/>
</dbReference>
<gene>
    <name evidence="7 9" type="primary">lpxD</name>
    <name evidence="9" type="ORF">G7Y85_02130</name>
</gene>
<dbReference type="Gene3D" id="1.20.5.170">
    <property type="match status" value="1"/>
</dbReference>
<dbReference type="InterPro" id="IPR001451">
    <property type="entry name" value="Hexapep"/>
</dbReference>
<dbReference type="InterPro" id="IPR007691">
    <property type="entry name" value="LpxD"/>
</dbReference>
<dbReference type="GO" id="GO:0103118">
    <property type="term" value="F:UDP-3-O-[(3R)-3-hydroxyacyl]-glucosamine N-acyltransferase activity"/>
    <property type="evidence" value="ECO:0007669"/>
    <property type="project" value="UniProtKB-EC"/>
</dbReference>
<accession>A0A6M2BN15</accession>
<keyword evidence="6 7" id="KW-0012">Acyltransferase</keyword>
<dbReference type="SUPFAM" id="SSF51161">
    <property type="entry name" value="Trimeric LpxA-like enzymes"/>
    <property type="match status" value="1"/>
</dbReference>
<dbReference type="HAMAP" id="MF_00523">
    <property type="entry name" value="LpxD"/>
    <property type="match status" value="1"/>
</dbReference>
<organism evidence="9 10">
    <name type="scientific">Solimonas terrae</name>
    <dbReference type="NCBI Taxonomy" id="1396819"/>
    <lineage>
        <taxon>Bacteria</taxon>
        <taxon>Pseudomonadati</taxon>
        <taxon>Pseudomonadota</taxon>
        <taxon>Gammaproteobacteria</taxon>
        <taxon>Nevskiales</taxon>
        <taxon>Nevskiaceae</taxon>
        <taxon>Solimonas</taxon>
    </lineage>
</organism>
<evidence type="ECO:0000256" key="7">
    <source>
        <dbReference type="HAMAP-Rule" id="MF_00523"/>
    </source>
</evidence>
<name>A0A6M2BN15_9GAMM</name>
<feature type="domain" description="UDP-3-O-[3-hydroxymyristoyl] glucosamine N-acyltransferase non-repeat region" evidence="8">
    <location>
        <begin position="24"/>
        <end position="89"/>
    </location>
</feature>
<dbReference type="EMBL" id="JAAMOW010000001">
    <property type="protein sequence ID" value="NGY03555.1"/>
    <property type="molecule type" value="Genomic_DNA"/>
</dbReference>
<dbReference type="AlphaFoldDB" id="A0A6M2BN15"/>
<dbReference type="Gene3D" id="2.160.10.10">
    <property type="entry name" value="Hexapeptide repeat proteins"/>
    <property type="match status" value="1"/>
</dbReference>
<evidence type="ECO:0000256" key="3">
    <source>
        <dbReference type="ARBA" id="ARBA00022679"/>
    </source>
</evidence>
<feature type="active site" description="Proton acceptor" evidence="7">
    <location>
        <position position="239"/>
    </location>
</feature>
<proteinExistence type="inferred from homology"/>
<dbReference type="Gene3D" id="3.40.1390.10">
    <property type="entry name" value="MurE/MurF, N-terminal domain"/>
    <property type="match status" value="1"/>
</dbReference>
<evidence type="ECO:0000256" key="4">
    <source>
        <dbReference type="ARBA" id="ARBA00022737"/>
    </source>
</evidence>
<keyword evidence="3 7" id="KW-0808">Transferase</keyword>
<evidence type="ECO:0000256" key="6">
    <source>
        <dbReference type="ARBA" id="ARBA00023315"/>
    </source>
</evidence>
<keyword evidence="4 7" id="KW-0677">Repeat</keyword>
<comment type="catalytic activity">
    <reaction evidence="7">
        <text>a UDP-3-O-[(3R)-3-hydroxyacyl]-alpha-D-glucosamine + a (3R)-hydroxyacyl-[ACP] = a UDP-2-N,3-O-bis[(3R)-3-hydroxyacyl]-alpha-D-glucosamine + holo-[ACP] + H(+)</text>
        <dbReference type="Rhea" id="RHEA:53836"/>
        <dbReference type="Rhea" id="RHEA-COMP:9685"/>
        <dbReference type="Rhea" id="RHEA-COMP:9945"/>
        <dbReference type="ChEBI" id="CHEBI:15378"/>
        <dbReference type="ChEBI" id="CHEBI:64479"/>
        <dbReference type="ChEBI" id="CHEBI:78827"/>
        <dbReference type="ChEBI" id="CHEBI:137740"/>
        <dbReference type="ChEBI" id="CHEBI:137748"/>
        <dbReference type="EC" id="2.3.1.191"/>
    </reaction>
</comment>
<dbReference type="Pfam" id="PF14602">
    <property type="entry name" value="Hexapep_2"/>
    <property type="match status" value="2"/>
</dbReference>
<evidence type="ECO:0000313" key="9">
    <source>
        <dbReference type="EMBL" id="NGY03555.1"/>
    </source>
</evidence>
<keyword evidence="10" id="KW-1185">Reference proteome</keyword>
<dbReference type="PANTHER" id="PTHR43378:SF2">
    <property type="entry name" value="UDP-3-O-ACYLGLUCOSAMINE N-ACYLTRANSFERASE 1, MITOCHONDRIAL-RELATED"/>
    <property type="match status" value="1"/>
</dbReference>
<dbReference type="NCBIfam" id="NF002060">
    <property type="entry name" value="PRK00892.1"/>
    <property type="match status" value="1"/>
</dbReference>
<dbReference type="Pfam" id="PF00132">
    <property type="entry name" value="Hexapep"/>
    <property type="match status" value="1"/>
</dbReference>
<dbReference type="GO" id="GO:0016410">
    <property type="term" value="F:N-acyltransferase activity"/>
    <property type="evidence" value="ECO:0007669"/>
    <property type="project" value="InterPro"/>
</dbReference>
<evidence type="ECO:0000256" key="5">
    <source>
        <dbReference type="ARBA" id="ARBA00023098"/>
    </source>
</evidence>